<proteinExistence type="predicted"/>
<dbReference type="AlphaFoldDB" id="A0A386WQQ0"/>
<dbReference type="Proteomes" id="UP000267804">
    <property type="component" value="Chromosome"/>
</dbReference>
<organism evidence="1 2">
    <name type="scientific">Micromonospora tulbaghiae</name>
    <dbReference type="NCBI Taxonomy" id="479978"/>
    <lineage>
        <taxon>Bacteria</taxon>
        <taxon>Bacillati</taxon>
        <taxon>Actinomycetota</taxon>
        <taxon>Actinomycetes</taxon>
        <taxon>Micromonosporales</taxon>
        <taxon>Micromonosporaceae</taxon>
        <taxon>Micromonospora</taxon>
    </lineage>
</organism>
<dbReference type="KEGG" id="mtua:CSH63_22775"/>
<gene>
    <name evidence="1" type="ORF">CSH63_22775</name>
</gene>
<name>A0A386WQQ0_9ACTN</name>
<dbReference type="EMBL" id="CP024087">
    <property type="protein sequence ID" value="AYF30222.1"/>
    <property type="molecule type" value="Genomic_DNA"/>
</dbReference>
<accession>A0A386WQQ0</accession>
<protein>
    <submittedName>
        <fullName evidence="1">Uncharacterized protein</fullName>
    </submittedName>
</protein>
<sequence>MLPHGIARAPERPWSAYRLRTGGQFWRLKESEEVEEPLGEQGGSRRFVRRQGGVGEQVLTAEI</sequence>
<evidence type="ECO:0000313" key="1">
    <source>
        <dbReference type="EMBL" id="AYF30222.1"/>
    </source>
</evidence>
<evidence type="ECO:0000313" key="2">
    <source>
        <dbReference type="Proteomes" id="UP000267804"/>
    </source>
</evidence>
<reference evidence="1 2" key="1">
    <citation type="submission" date="2017-10" db="EMBL/GenBank/DDBJ databases">
        <title>Integration of genomic and chemical information greatly accelerates assignment of the full stereostructure of myelolactone, a potent inhibitor of myeloma from a marine-derived Micromonospora.</title>
        <authorList>
            <person name="Kim M.C."/>
            <person name="Machado H."/>
            <person name="Jensen P.R."/>
            <person name="Fenical W."/>
        </authorList>
    </citation>
    <scope>NUCLEOTIDE SEQUENCE [LARGE SCALE GENOMIC DNA]</scope>
    <source>
        <strain evidence="1 2">CNY-010</strain>
    </source>
</reference>